<comment type="caution">
    <text evidence="1">The sequence shown here is derived from an EMBL/GenBank/DDBJ whole genome shotgun (WGS) entry which is preliminary data.</text>
</comment>
<name>A0A562K8F6_SPHWJ</name>
<sequence length="97" mass="10817">MIALTQYAPASDRTLLLQRLDMPTLHEDIAYYRRRLTYCTEQAERANCSSSRCAHEELARLYQEKLVVLGAPPVPGMDAPVSSVLVKTPATISDQIP</sequence>
<accession>A0A562K8F6</accession>
<dbReference type="RefSeq" id="WP_145074872.1">
    <property type="nucleotide sequence ID" value="NZ_JACIIY010000016.1"/>
</dbReference>
<evidence type="ECO:0000313" key="1">
    <source>
        <dbReference type="EMBL" id="TWH91524.1"/>
    </source>
</evidence>
<organism evidence="1 2">
    <name type="scientific">Sphingobium wenxiniae (strain DSM 21828 / CGMCC 1.7748 / JZ-1)</name>
    <dbReference type="NCBI Taxonomy" id="595605"/>
    <lineage>
        <taxon>Bacteria</taxon>
        <taxon>Pseudomonadati</taxon>
        <taxon>Pseudomonadota</taxon>
        <taxon>Alphaproteobacteria</taxon>
        <taxon>Sphingomonadales</taxon>
        <taxon>Sphingomonadaceae</taxon>
        <taxon>Sphingobium</taxon>
    </lineage>
</organism>
<keyword evidence="2" id="KW-1185">Reference proteome</keyword>
<proteinExistence type="predicted"/>
<dbReference type="EMBL" id="VLKK01000015">
    <property type="protein sequence ID" value="TWH91524.1"/>
    <property type="molecule type" value="Genomic_DNA"/>
</dbReference>
<dbReference type="Proteomes" id="UP000316624">
    <property type="component" value="Unassembled WGS sequence"/>
</dbReference>
<gene>
    <name evidence="1" type="ORF">IQ35_03210</name>
</gene>
<dbReference type="AlphaFoldDB" id="A0A562K8F6"/>
<reference evidence="1 2" key="1">
    <citation type="journal article" date="2015" name="Stand. Genomic Sci.">
        <title>Genomic Encyclopedia of Bacterial and Archaeal Type Strains, Phase III: the genomes of soil and plant-associated and newly described type strains.</title>
        <authorList>
            <person name="Whitman W.B."/>
            <person name="Woyke T."/>
            <person name="Klenk H.P."/>
            <person name="Zhou Y."/>
            <person name="Lilburn T.G."/>
            <person name="Beck B.J."/>
            <person name="De Vos P."/>
            <person name="Vandamme P."/>
            <person name="Eisen J.A."/>
            <person name="Garrity G."/>
            <person name="Hugenholtz P."/>
            <person name="Kyrpides N.C."/>
        </authorList>
    </citation>
    <scope>NUCLEOTIDE SEQUENCE [LARGE SCALE GENOMIC DNA]</scope>
    <source>
        <strain evidence="1 2">CGMCC 1.7748</strain>
    </source>
</reference>
<protein>
    <submittedName>
        <fullName evidence="1">Uncharacterized protein</fullName>
    </submittedName>
</protein>
<evidence type="ECO:0000313" key="2">
    <source>
        <dbReference type="Proteomes" id="UP000316624"/>
    </source>
</evidence>